<reference evidence="1 2" key="1">
    <citation type="submission" date="2021-10" db="EMBL/GenBank/DDBJ databases">
        <authorList>
            <person name="Criscuolo A."/>
        </authorList>
    </citation>
    <scope>NUCLEOTIDE SEQUENCE [LARGE SCALE GENOMIC DNA]</scope>
    <source>
        <strain evidence="2">CIP 111883</strain>
    </source>
</reference>
<keyword evidence="2" id="KW-1185">Reference proteome</keyword>
<dbReference type="Proteomes" id="UP000789833">
    <property type="component" value="Unassembled WGS sequence"/>
</dbReference>
<name>A0ABM8YUN5_9BACI</name>
<evidence type="ECO:0000313" key="1">
    <source>
        <dbReference type="EMBL" id="CAG9623703.1"/>
    </source>
</evidence>
<evidence type="ECO:0000313" key="2">
    <source>
        <dbReference type="Proteomes" id="UP000789833"/>
    </source>
</evidence>
<accession>A0ABM8YUN5</accession>
<dbReference type="InterPro" id="IPR029058">
    <property type="entry name" value="AB_hydrolase_fold"/>
</dbReference>
<sequence length="64" mass="7368">MREFAATYPEDVAALILVDSVHEDWYNNSAMTVERKTKIKKMQKVHKLGNYLADLGFQGFSIFT</sequence>
<gene>
    <name evidence="1" type="ORF">BACCIP111883_04535</name>
</gene>
<dbReference type="EMBL" id="CAKJTJ010000067">
    <property type="protein sequence ID" value="CAG9623703.1"/>
    <property type="molecule type" value="Genomic_DNA"/>
</dbReference>
<comment type="caution">
    <text evidence="1">The sequence shown here is derived from an EMBL/GenBank/DDBJ whole genome shotgun (WGS) entry which is preliminary data.</text>
</comment>
<protein>
    <submittedName>
        <fullName evidence="1">Uncharacterized protein</fullName>
    </submittedName>
</protein>
<proteinExistence type="predicted"/>
<organism evidence="1 2">
    <name type="scientific">Sutcliffiella rhizosphaerae</name>
    <dbReference type="NCBI Taxonomy" id="2880967"/>
    <lineage>
        <taxon>Bacteria</taxon>
        <taxon>Bacillati</taxon>
        <taxon>Bacillota</taxon>
        <taxon>Bacilli</taxon>
        <taxon>Bacillales</taxon>
        <taxon>Bacillaceae</taxon>
        <taxon>Sutcliffiella</taxon>
    </lineage>
</organism>
<dbReference type="Gene3D" id="3.40.50.1820">
    <property type="entry name" value="alpha/beta hydrolase"/>
    <property type="match status" value="1"/>
</dbReference>